<name>A0AA84ZBM8_9TREM</name>
<feature type="compositionally biased region" description="Gly residues" evidence="5">
    <location>
        <begin position="792"/>
        <end position="807"/>
    </location>
</feature>
<dbReference type="Gene3D" id="2.60.120.920">
    <property type="match status" value="1"/>
</dbReference>
<protein>
    <submittedName>
        <fullName evidence="9">SAP domain-containing protein</fullName>
    </submittedName>
</protein>
<dbReference type="InterPro" id="IPR036361">
    <property type="entry name" value="SAP_dom_sf"/>
</dbReference>
<dbReference type="PROSITE" id="PS50800">
    <property type="entry name" value="SAP"/>
    <property type="match status" value="1"/>
</dbReference>
<dbReference type="Proteomes" id="UP000050790">
    <property type="component" value="Unassembled WGS sequence"/>
</dbReference>
<sequence length="1382" mass="149426">MMSEDIDVSKLKVPELRAELGRRGLNTFGTKQILMDRLNDALKSASPNLDKKQPADSEEQPHLASTTLSRQPSQNSGRDVLDSSPNVSPQRGCENGLVNEKDSSPSNQHQKPDQENLKRRRSPSHSPRRRSRSRDRDSRRSPRRRSRSPQVKSKMVPEPDNWEESVSVFLDTYNCDLNLIIDATGSQAKPLTEGGFSLMWAGVRANYGSISGKSFFEVRVVKNLPVENYDSLVGGSTHVLRVGWSTEDTDFTLGEEPQSFGYGGTGKKSTNNKFTDYGCTFGEGDVVGAFIEWTNVEALLRFSVNGVDQGECFRVQKSQLGERCVLFPHVYVKNVEFACNFGQENQSPWFSPNIPSDDPLSWQQINCLPLSCRVHGRCPPQSKSECEVIMMVGLPGAGKTYFAEQQRTEHREKQYNILGTNLILDKMKVMGIARQRNYHGRWDVLIDKSTKCLNTLISMACMRRRNYILDQTNVYPSAQRRKMRPFEGFKRKAIVIVPTDEEFRRRIAQREKEEGKEVPETAVLEMKANFGIPRPVSEDSSSVFDEVVFTELGLDDAKVLVAQYNQEGQANRQPPEKRQRWDGGNRDRDDSRNSRFRGRDSRDRGRDMPRGRRDDFRSSPNRRNDDRGRRDYSDSRLLNNFFLPFRGGYNASRDRSREGDRFDRNSDRESFGRQPSGRYGGGPPSGRFGAPNRGPFPSGMSGPGGFGGFDSSRGGMMRSGPARGGFPAPNFDSRAGRGAYRGSMDRVNPGYGGPNDPMYSRFDGNAGDGEPIGNAYDMNEASLSQPPYEGGPMSGGFRGGYGSGGRGVQMQGSRGAPGRGGTSMGRGAIAPGRAANTDRGVDRSQLGRNAPVSGRGGTQPDRDMIGGFSDDSQQYNMYGGAEGYQNPTEEQYPGPPNDDYRNRRFGGPGPYNSNALQKPGGGYSAYQRGNPPFSGGPAGYPNAPGGGYNRGNLPSYGNPNSASSYPNSYAGDQGNFTNPGSDPYSGGMASDRSGRPGMQQNSGGPFGGSHAYGTSDPDKTTMSQNEHSSTDSSSLYASGAARYSDNHPSATNIPPVPRQSRFDAKPETNAPSQTNAYNSYPLGSSYPGGFTSNGNQKAAIQPSNPPGGPRTGRSRFDVGPPASQPIPPAAPVQSTTYNPPSQPVNRPQPQAQQTATSIQQAQPQSYGYGYSTQNTKPDGSSNANAPPVSQSYGAYNYGYGYGTYGSQTAQPSATVSRCAPTTGTTQQSLYASAVAEKPQLTQQTTAPAVSSAATTTATSDHSTPAAAAYASYYYGAPQSATGSTQGAGKYDAAMVAAQQFNAWQQQQQPSAVSGSVSSSVPSAPTATVTPQTPAANPYASYYPGYSTYPSGYGTIPVGGAPPGGVPTAAAPPAMSQYYTGYR</sequence>
<feature type="compositionally biased region" description="Basic and acidic residues" evidence="5">
    <location>
        <begin position="574"/>
        <end position="632"/>
    </location>
</feature>
<dbReference type="InterPro" id="IPR027417">
    <property type="entry name" value="P-loop_NTPase"/>
</dbReference>
<dbReference type="Gene3D" id="1.10.720.30">
    <property type="entry name" value="SAP domain"/>
    <property type="match status" value="1"/>
</dbReference>
<reference evidence="9" key="1">
    <citation type="submission" date="2023-11" db="UniProtKB">
        <authorList>
            <consortium name="WormBaseParasite"/>
        </authorList>
    </citation>
    <scope>IDENTIFICATION</scope>
</reference>
<evidence type="ECO:0000313" key="8">
    <source>
        <dbReference type="Proteomes" id="UP000050790"/>
    </source>
</evidence>
<keyword evidence="2" id="KW-0488">Methylation</keyword>
<feature type="compositionally biased region" description="Basic and acidic residues" evidence="5">
    <location>
        <begin position="652"/>
        <end position="671"/>
    </location>
</feature>
<evidence type="ECO:0000256" key="2">
    <source>
        <dbReference type="ARBA" id="ARBA00022481"/>
    </source>
</evidence>
<accession>A0AA84ZBM8</accession>
<dbReference type="InterPro" id="IPR035778">
    <property type="entry name" value="SPRY_hnRNP_U"/>
</dbReference>
<dbReference type="PROSITE" id="PS50188">
    <property type="entry name" value="B302_SPRY"/>
    <property type="match status" value="1"/>
</dbReference>
<feature type="region of interest" description="Disordered" evidence="5">
    <location>
        <begin position="765"/>
        <end position="1187"/>
    </location>
</feature>
<dbReference type="Pfam" id="PF00622">
    <property type="entry name" value="SPRY"/>
    <property type="match status" value="1"/>
</dbReference>
<dbReference type="PANTHER" id="PTHR12381:SF56">
    <property type="entry name" value="B30.2_SPRY DOMAIN-CONTAINING PROTEIN-RELATED"/>
    <property type="match status" value="1"/>
</dbReference>
<evidence type="ECO:0000313" key="9">
    <source>
        <dbReference type="WBParaSite" id="SMRG1_18550.3"/>
    </source>
</evidence>
<proteinExistence type="predicted"/>
<dbReference type="InterPro" id="IPR013320">
    <property type="entry name" value="ConA-like_dom_sf"/>
</dbReference>
<dbReference type="SMART" id="SM00513">
    <property type="entry name" value="SAP"/>
    <property type="match status" value="1"/>
</dbReference>
<organism evidence="8 9">
    <name type="scientific">Schistosoma margrebowiei</name>
    <dbReference type="NCBI Taxonomy" id="48269"/>
    <lineage>
        <taxon>Eukaryota</taxon>
        <taxon>Metazoa</taxon>
        <taxon>Spiralia</taxon>
        <taxon>Lophotrochozoa</taxon>
        <taxon>Platyhelminthes</taxon>
        <taxon>Trematoda</taxon>
        <taxon>Digenea</taxon>
        <taxon>Strigeidida</taxon>
        <taxon>Schistosomatoidea</taxon>
        <taxon>Schistosomatidae</taxon>
        <taxon>Schistosoma</taxon>
    </lineage>
</organism>
<keyword evidence="3" id="KW-0597">Phosphoprotein</keyword>
<evidence type="ECO:0000259" key="6">
    <source>
        <dbReference type="PROSITE" id="PS50188"/>
    </source>
</evidence>
<comment type="subcellular location">
    <subcellularLocation>
        <location evidence="1">Nucleus</location>
    </subcellularLocation>
</comment>
<feature type="compositionally biased region" description="Low complexity" evidence="5">
    <location>
        <begin position="685"/>
        <end position="700"/>
    </location>
</feature>
<dbReference type="Pfam" id="PF02037">
    <property type="entry name" value="SAP"/>
    <property type="match status" value="1"/>
</dbReference>
<feature type="compositionally biased region" description="Polar residues" evidence="5">
    <location>
        <begin position="63"/>
        <end position="89"/>
    </location>
</feature>
<dbReference type="SUPFAM" id="SSF52540">
    <property type="entry name" value="P-loop containing nucleoside triphosphate hydrolases"/>
    <property type="match status" value="1"/>
</dbReference>
<dbReference type="InterPro" id="IPR003034">
    <property type="entry name" value="SAP_dom"/>
</dbReference>
<feature type="region of interest" description="Disordered" evidence="5">
    <location>
        <begin position="648"/>
        <end position="742"/>
    </location>
</feature>
<dbReference type="Pfam" id="PF13671">
    <property type="entry name" value="AAA_33"/>
    <property type="match status" value="1"/>
</dbReference>
<dbReference type="InterPro" id="IPR043136">
    <property type="entry name" value="B30.2/SPRY_sf"/>
</dbReference>
<feature type="compositionally biased region" description="Polar residues" evidence="5">
    <location>
        <begin position="1069"/>
        <end position="1082"/>
    </location>
</feature>
<dbReference type="WBParaSite" id="SMRG1_18550.3">
    <property type="protein sequence ID" value="SMRG1_18550.3"/>
    <property type="gene ID" value="SMRG1_18550"/>
</dbReference>
<dbReference type="GO" id="GO:0003723">
    <property type="term" value="F:RNA binding"/>
    <property type="evidence" value="ECO:0007669"/>
    <property type="project" value="TreeGrafter"/>
</dbReference>
<dbReference type="GO" id="GO:0005634">
    <property type="term" value="C:nucleus"/>
    <property type="evidence" value="ECO:0007669"/>
    <property type="project" value="UniProtKB-SubCell"/>
</dbReference>
<dbReference type="InterPro" id="IPR003877">
    <property type="entry name" value="SPRY_dom"/>
</dbReference>
<feature type="compositionally biased region" description="Low complexity" evidence="5">
    <location>
        <begin position="709"/>
        <end position="725"/>
    </location>
</feature>
<dbReference type="GO" id="GO:0000380">
    <property type="term" value="P:alternative mRNA splicing, via spliceosome"/>
    <property type="evidence" value="ECO:0007669"/>
    <property type="project" value="TreeGrafter"/>
</dbReference>
<dbReference type="PANTHER" id="PTHR12381">
    <property type="entry name" value="HETEROGENEOUS NUCLEAR RIBONUCLEOPROTEIN U FAMILY MEMBER"/>
    <property type="match status" value="1"/>
</dbReference>
<feature type="compositionally biased region" description="Low complexity" evidence="5">
    <location>
        <begin position="950"/>
        <end position="971"/>
    </location>
</feature>
<keyword evidence="4" id="KW-0539">Nucleus</keyword>
<feature type="compositionally biased region" description="Polar residues" evidence="5">
    <location>
        <begin position="1090"/>
        <end position="1102"/>
    </location>
</feature>
<feature type="domain" description="B30.2/SPRY" evidence="6">
    <location>
        <begin position="133"/>
        <end position="346"/>
    </location>
</feature>
<evidence type="ECO:0000256" key="4">
    <source>
        <dbReference type="ARBA" id="ARBA00023242"/>
    </source>
</evidence>
<feature type="compositionally biased region" description="Polar residues" evidence="5">
    <location>
        <begin position="1170"/>
        <end position="1187"/>
    </location>
</feature>
<evidence type="ECO:0000259" key="7">
    <source>
        <dbReference type="PROSITE" id="PS50800"/>
    </source>
</evidence>
<feature type="compositionally biased region" description="Polar residues" evidence="5">
    <location>
        <begin position="1132"/>
        <end position="1145"/>
    </location>
</feature>
<feature type="compositionally biased region" description="Gly residues" evidence="5">
    <location>
        <begin position="815"/>
        <end position="824"/>
    </location>
</feature>
<feature type="compositionally biased region" description="Polar residues" evidence="5">
    <location>
        <begin position="1020"/>
        <end position="1036"/>
    </location>
</feature>
<feature type="region of interest" description="Disordered" evidence="5">
    <location>
        <begin position="1306"/>
        <end position="1333"/>
    </location>
</feature>
<feature type="region of interest" description="Disordered" evidence="5">
    <location>
        <begin position="565"/>
        <end position="632"/>
    </location>
</feature>
<feature type="compositionally biased region" description="Low complexity" evidence="5">
    <location>
        <begin position="1147"/>
        <end position="1165"/>
    </location>
</feature>
<evidence type="ECO:0000256" key="3">
    <source>
        <dbReference type="ARBA" id="ARBA00022553"/>
    </source>
</evidence>
<evidence type="ECO:0000256" key="5">
    <source>
        <dbReference type="SAM" id="MobiDB-lite"/>
    </source>
</evidence>
<dbReference type="SUPFAM" id="SSF49899">
    <property type="entry name" value="Concanavalin A-like lectins/glucanases"/>
    <property type="match status" value="1"/>
</dbReference>
<dbReference type="SUPFAM" id="SSF68906">
    <property type="entry name" value="SAP domain"/>
    <property type="match status" value="1"/>
</dbReference>
<feature type="compositionally biased region" description="Basic residues" evidence="5">
    <location>
        <begin position="118"/>
        <end position="133"/>
    </location>
</feature>
<dbReference type="CDD" id="cd12884">
    <property type="entry name" value="SPRY_hnRNP"/>
    <property type="match status" value="1"/>
</dbReference>
<feature type="domain" description="SAP" evidence="7">
    <location>
        <begin position="8"/>
        <end position="42"/>
    </location>
</feature>
<feature type="compositionally biased region" description="Basic and acidic residues" evidence="5">
    <location>
        <begin position="49"/>
        <end position="61"/>
    </location>
</feature>
<feature type="region of interest" description="Disordered" evidence="5">
    <location>
        <begin position="44"/>
        <end position="159"/>
    </location>
</feature>
<dbReference type="Gene3D" id="3.40.50.300">
    <property type="entry name" value="P-loop containing nucleotide triphosphate hydrolases"/>
    <property type="match status" value="1"/>
</dbReference>
<dbReference type="InterPro" id="IPR001870">
    <property type="entry name" value="B30.2/SPRY"/>
</dbReference>
<evidence type="ECO:0000256" key="1">
    <source>
        <dbReference type="ARBA" id="ARBA00004123"/>
    </source>
</evidence>